<dbReference type="Gene3D" id="3.40.630.30">
    <property type="match status" value="1"/>
</dbReference>
<feature type="compositionally biased region" description="Acidic residues" evidence="5">
    <location>
        <begin position="1"/>
        <end position="10"/>
    </location>
</feature>
<keyword evidence="2" id="KW-0677">Repeat</keyword>
<dbReference type="AlphaFoldDB" id="A0AAF0BVN0"/>
<evidence type="ECO:0000256" key="1">
    <source>
        <dbReference type="ARBA" id="ARBA00022679"/>
    </source>
</evidence>
<keyword evidence="8" id="KW-1185">Reference proteome</keyword>
<dbReference type="GO" id="GO:0035447">
    <property type="term" value="F:mycothiol synthase activity"/>
    <property type="evidence" value="ECO:0007669"/>
    <property type="project" value="UniProtKB-UniRule"/>
</dbReference>
<dbReference type="NCBIfam" id="TIGR03448">
    <property type="entry name" value="mycothiol_MshD"/>
    <property type="match status" value="1"/>
</dbReference>
<dbReference type="RefSeq" id="WP_272738536.1">
    <property type="nucleotide sequence ID" value="NZ_CP116942.1"/>
</dbReference>
<dbReference type="GO" id="GO:0010125">
    <property type="term" value="P:mycothiol biosynthetic process"/>
    <property type="evidence" value="ECO:0007669"/>
    <property type="project" value="UniProtKB-UniRule"/>
</dbReference>
<feature type="region of interest" description="Disordered" evidence="5">
    <location>
        <begin position="1"/>
        <end position="49"/>
    </location>
</feature>
<feature type="domain" description="N-acetyltransferase" evidence="6">
    <location>
        <begin position="119"/>
        <end position="281"/>
    </location>
</feature>
<evidence type="ECO:0000259" key="6">
    <source>
        <dbReference type="PROSITE" id="PS51186"/>
    </source>
</evidence>
<dbReference type="KEGG" id="ima:PO878_09820"/>
<feature type="compositionally biased region" description="Basic and acidic residues" evidence="5">
    <location>
        <begin position="20"/>
        <end position="32"/>
    </location>
</feature>
<evidence type="ECO:0000313" key="8">
    <source>
        <dbReference type="Proteomes" id="UP001216390"/>
    </source>
</evidence>
<dbReference type="EMBL" id="CP116942">
    <property type="protein sequence ID" value="WCO69022.1"/>
    <property type="molecule type" value="Genomic_DNA"/>
</dbReference>
<sequence>MPGPQIDEEGGGALALADGTELRARGRTRNGERWLATPPLPPSTPADDPAVEARAELLSALVEAARAEGVGTVHWETDDEEGPVEAVAAVAGLDQRRDILQLRRPLPLDRDLVAATPTAPLRPIRPGTADEEAWVRCNNRAFADHPDQGRETTASLRRAMAEPWFEAAGLLVADGSPPVDDGGDLDGFCWTRVHPATSDDPSLGEIYVIGIDPSASGRSLGRTLTVAGLEHLAGRGTPIGMLYVEADNTPARRLYDGLGFALHGTRRVRSRVLRTDPQATG</sequence>
<evidence type="ECO:0000313" key="7">
    <source>
        <dbReference type="EMBL" id="WCO69022.1"/>
    </source>
</evidence>
<evidence type="ECO:0000256" key="2">
    <source>
        <dbReference type="ARBA" id="ARBA00022737"/>
    </source>
</evidence>
<dbReference type="SUPFAM" id="SSF55729">
    <property type="entry name" value="Acyl-CoA N-acyltransferases (Nat)"/>
    <property type="match status" value="1"/>
</dbReference>
<dbReference type="InterPro" id="IPR013653">
    <property type="entry name" value="GCN5-like_dom"/>
</dbReference>
<proteinExistence type="predicted"/>
<dbReference type="InterPro" id="IPR000182">
    <property type="entry name" value="GNAT_dom"/>
</dbReference>
<evidence type="ECO:0000256" key="5">
    <source>
        <dbReference type="SAM" id="MobiDB-lite"/>
    </source>
</evidence>
<protein>
    <recommendedName>
        <fullName evidence="4">Mycothiol synthase</fullName>
        <ecNumber evidence="4">2.3.1.189</ecNumber>
    </recommendedName>
</protein>
<evidence type="ECO:0000256" key="3">
    <source>
        <dbReference type="ARBA" id="ARBA00023315"/>
    </source>
</evidence>
<keyword evidence="1 7" id="KW-0808">Transferase</keyword>
<dbReference type="InterPro" id="IPR050832">
    <property type="entry name" value="Bact_Acetyltransf"/>
</dbReference>
<dbReference type="Pfam" id="PF08445">
    <property type="entry name" value="FR47"/>
    <property type="match status" value="1"/>
</dbReference>
<reference evidence="7" key="1">
    <citation type="submission" date="2023-01" db="EMBL/GenBank/DDBJ databases">
        <title>The diversity of Class Acidimicrobiia in South China Sea sediment environments and the proposal of Iamia marina sp. nov., a novel species of the genus Iamia.</title>
        <authorList>
            <person name="He Y."/>
            <person name="Tian X."/>
        </authorList>
    </citation>
    <scope>NUCLEOTIDE SEQUENCE</scope>
    <source>
        <strain evidence="7">DSM 19957</strain>
    </source>
</reference>
<keyword evidence="3 7" id="KW-0012">Acyltransferase</keyword>
<dbReference type="InterPro" id="IPR016181">
    <property type="entry name" value="Acyl_CoA_acyltransferase"/>
</dbReference>
<gene>
    <name evidence="7" type="primary">mshD</name>
    <name evidence="7" type="ORF">PO878_09820</name>
</gene>
<dbReference type="EC" id="2.3.1.189" evidence="4"/>
<accession>A0AAF0BVN0</accession>
<dbReference type="PANTHER" id="PTHR43877">
    <property type="entry name" value="AMINOALKYLPHOSPHONATE N-ACETYLTRANSFERASE-RELATED-RELATED"/>
    <property type="match status" value="1"/>
</dbReference>
<dbReference type="PROSITE" id="PS51186">
    <property type="entry name" value="GNAT"/>
    <property type="match status" value="1"/>
</dbReference>
<name>A0AAF0BVN0_9ACTN</name>
<dbReference type="Proteomes" id="UP001216390">
    <property type="component" value="Chromosome"/>
</dbReference>
<organism evidence="7 8">
    <name type="scientific">Iamia majanohamensis</name>
    <dbReference type="NCBI Taxonomy" id="467976"/>
    <lineage>
        <taxon>Bacteria</taxon>
        <taxon>Bacillati</taxon>
        <taxon>Actinomycetota</taxon>
        <taxon>Acidimicrobiia</taxon>
        <taxon>Acidimicrobiales</taxon>
        <taxon>Iamiaceae</taxon>
        <taxon>Iamia</taxon>
    </lineage>
</organism>
<evidence type="ECO:0000256" key="4">
    <source>
        <dbReference type="NCBIfam" id="TIGR03448"/>
    </source>
</evidence>
<dbReference type="InterPro" id="IPR017813">
    <property type="entry name" value="Mycothiol_AcTrfase"/>
</dbReference>